<dbReference type="Pfam" id="PF03717">
    <property type="entry name" value="PBP_dimer"/>
    <property type="match status" value="1"/>
</dbReference>
<accession>A0ABZ1WEH4</accession>
<evidence type="ECO:0000256" key="3">
    <source>
        <dbReference type="ARBA" id="ARBA00023136"/>
    </source>
</evidence>
<dbReference type="InterPro" id="IPR012338">
    <property type="entry name" value="Beta-lactam/transpept-like"/>
</dbReference>
<dbReference type="Pfam" id="PF00905">
    <property type="entry name" value="Transpeptidase"/>
    <property type="match status" value="1"/>
</dbReference>
<dbReference type="RefSeq" id="WP_329494623.1">
    <property type="nucleotide sequence ID" value="NZ_CP108460.1"/>
</dbReference>
<evidence type="ECO:0000259" key="5">
    <source>
        <dbReference type="Pfam" id="PF00905"/>
    </source>
</evidence>
<dbReference type="InterPro" id="IPR036138">
    <property type="entry name" value="PBP_dimer_sf"/>
</dbReference>
<evidence type="ECO:0000259" key="6">
    <source>
        <dbReference type="Pfam" id="PF03717"/>
    </source>
</evidence>
<organism evidence="7 8">
    <name type="scientific">Kitasatospora herbaricolor</name>
    <dbReference type="NCBI Taxonomy" id="68217"/>
    <lineage>
        <taxon>Bacteria</taxon>
        <taxon>Bacillati</taxon>
        <taxon>Actinomycetota</taxon>
        <taxon>Actinomycetes</taxon>
        <taxon>Kitasatosporales</taxon>
        <taxon>Streptomycetaceae</taxon>
        <taxon>Kitasatospora</taxon>
    </lineage>
</organism>
<evidence type="ECO:0000313" key="7">
    <source>
        <dbReference type="EMBL" id="WUS59267.1"/>
    </source>
</evidence>
<sequence length="756" mass="79306">MSTPRQPPRGSGDGKPAPGSDGRPQARSPRPARTSQPPRPRRDDGQPRPARPKAAQPKPAQPKAAQPKAAQPRSAQPRPAGSKPAAAKPAAAKPARPRSAQPGVQSRLRSGPAGAGPRPRPRPAARPQPRTIKLADPRKRLRFVTVVLSLVFSVFAGRLVQLQLIDSDALAADANTNRYQVIPLTAERGSITSSDGVALATTVDAYDITADPQMFTPQSTGVPDAPEQAAALLAPILGVSKEQLTADLHTPKTRYKRLATQQTPDAKNQISDLKSALDKKAGSKACAAQKAQLRLPADKGGRTRVDNECANPLAGVFNRETQRRVYPSDGLAANLVGFVNAEGVGAGGLEQQYQAQLAGKDGRSSYAQAGGRLVPTAGGSTDAAVPGTDLRLTVNRDIQWAAQRAITDQVSNAGAEKGYVVVQDVKTGQVLAMATSPGFNPNDLASAKSGQLGNAAVQDAYEPGSTAKLMTMAAVLDTGKATWDTHVTVPNTLQRADRVFHDDVDHETWYLTLAGVLAKSSNIGTIEAAEQLGPTQAEANQVLGGYLQKFGIGRPSGLDFPGETRGILAKPEDWKGSQQYTIPFGQGLSLNALQATSVFSTIANGGVRVAPSVVQGTTSPDGRYTPAPPGEESRVVSEQTAKTLTEMLESVVTDEQGTGGKAAVPGYRVAGKTGTANRVDPKTGRYSGYTASFIGFAPADQPRVTVSCVIQDPVNGHFGGQLCGPVFKQVMEFSLKTLQVPPSGSEAPNLPVDWKP</sequence>
<protein>
    <submittedName>
        <fullName evidence="7">Penicillin-binding transpeptidase domain-containing protein</fullName>
    </submittedName>
</protein>
<dbReference type="Gene3D" id="3.90.1310.10">
    <property type="entry name" value="Penicillin-binding protein 2a (Domain 2)"/>
    <property type="match status" value="1"/>
</dbReference>
<reference evidence="7 8" key="1">
    <citation type="submission" date="2022-10" db="EMBL/GenBank/DDBJ databases">
        <title>The complete genomes of actinobacterial strains from the NBC collection.</title>
        <authorList>
            <person name="Joergensen T.S."/>
            <person name="Alvarez Arevalo M."/>
            <person name="Sterndorff E.B."/>
            <person name="Faurdal D."/>
            <person name="Vuksanovic O."/>
            <person name="Mourched A.-S."/>
            <person name="Charusanti P."/>
            <person name="Shaw S."/>
            <person name="Blin K."/>
            <person name="Weber T."/>
        </authorList>
    </citation>
    <scope>NUCLEOTIDE SEQUENCE [LARGE SCALE GENOMIC DNA]</scope>
    <source>
        <strain evidence="7 8">NBC_01247</strain>
    </source>
</reference>
<dbReference type="PANTHER" id="PTHR30627">
    <property type="entry name" value="PEPTIDOGLYCAN D,D-TRANSPEPTIDASE"/>
    <property type="match status" value="1"/>
</dbReference>
<dbReference type="Proteomes" id="UP001432014">
    <property type="component" value="Chromosome"/>
</dbReference>
<feature type="compositionally biased region" description="Low complexity" evidence="4">
    <location>
        <begin position="52"/>
        <end position="100"/>
    </location>
</feature>
<feature type="compositionally biased region" description="Low complexity" evidence="4">
    <location>
        <begin position="107"/>
        <end position="117"/>
    </location>
</feature>
<name>A0ABZ1WEH4_9ACTN</name>
<feature type="domain" description="Penicillin-binding protein dimerisation" evidence="6">
    <location>
        <begin position="184"/>
        <end position="372"/>
    </location>
</feature>
<dbReference type="SUPFAM" id="SSF56601">
    <property type="entry name" value="beta-lactamase/transpeptidase-like"/>
    <property type="match status" value="1"/>
</dbReference>
<dbReference type="EMBL" id="CP108482">
    <property type="protein sequence ID" value="WUS59267.1"/>
    <property type="molecule type" value="Genomic_DNA"/>
</dbReference>
<feature type="domain" description="Penicillin-binding protein transpeptidase" evidence="5">
    <location>
        <begin position="418"/>
        <end position="732"/>
    </location>
</feature>
<dbReference type="InterPro" id="IPR050515">
    <property type="entry name" value="Beta-lactam/transpept"/>
</dbReference>
<feature type="region of interest" description="Disordered" evidence="4">
    <location>
        <begin position="613"/>
        <end position="632"/>
    </location>
</feature>
<comment type="similarity">
    <text evidence="2">Belongs to the transpeptidase family.</text>
</comment>
<evidence type="ECO:0000256" key="1">
    <source>
        <dbReference type="ARBA" id="ARBA00004370"/>
    </source>
</evidence>
<dbReference type="InterPro" id="IPR005311">
    <property type="entry name" value="PBP_dimer"/>
</dbReference>
<evidence type="ECO:0000313" key="8">
    <source>
        <dbReference type="Proteomes" id="UP001432014"/>
    </source>
</evidence>
<evidence type="ECO:0000256" key="4">
    <source>
        <dbReference type="SAM" id="MobiDB-lite"/>
    </source>
</evidence>
<feature type="region of interest" description="Disordered" evidence="4">
    <location>
        <begin position="1"/>
        <end position="133"/>
    </location>
</feature>
<dbReference type="Gene3D" id="3.30.450.330">
    <property type="match status" value="1"/>
</dbReference>
<keyword evidence="3" id="KW-0472">Membrane</keyword>
<keyword evidence="8" id="KW-1185">Reference proteome</keyword>
<dbReference type="Gene3D" id="3.40.710.10">
    <property type="entry name" value="DD-peptidase/beta-lactamase superfamily"/>
    <property type="match status" value="1"/>
</dbReference>
<dbReference type="InterPro" id="IPR001460">
    <property type="entry name" value="PCN-bd_Tpept"/>
</dbReference>
<dbReference type="PANTHER" id="PTHR30627:SF1">
    <property type="entry name" value="PEPTIDOGLYCAN D,D-TRANSPEPTIDASE FTSI"/>
    <property type="match status" value="1"/>
</dbReference>
<comment type="subcellular location">
    <subcellularLocation>
        <location evidence="1">Membrane</location>
    </subcellularLocation>
</comment>
<dbReference type="SUPFAM" id="SSF56519">
    <property type="entry name" value="Penicillin binding protein dimerisation domain"/>
    <property type="match status" value="2"/>
</dbReference>
<gene>
    <name evidence="7" type="ORF">OG469_29445</name>
</gene>
<evidence type="ECO:0000256" key="2">
    <source>
        <dbReference type="ARBA" id="ARBA00007171"/>
    </source>
</evidence>
<proteinExistence type="inferred from homology"/>